<evidence type="ECO:0000256" key="1">
    <source>
        <dbReference type="SAM" id="MobiDB-lite"/>
    </source>
</evidence>
<dbReference type="WBParaSite" id="Gr19_v10_g7283.t1">
    <property type="protein sequence ID" value="Gr19_v10_g7283.t1"/>
    <property type="gene ID" value="Gr19_v10_g7283"/>
</dbReference>
<evidence type="ECO:0000313" key="2">
    <source>
        <dbReference type="Proteomes" id="UP000887572"/>
    </source>
</evidence>
<evidence type="ECO:0000313" key="3">
    <source>
        <dbReference type="WBParaSite" id="Gr19_v10_g7283.t1"/>
    </source>
</evidence>
<proteinExistence type="predicted"/>
<protein>
    <submittedName>
        <fullName evidence="3">Uncharacterized protein</fullName>
    </submittedName>
</protein>
<name>A0A914I6S8_GLORO</name>
<reference evidence="3" key="1">
    <citation type="submission" date="2022-11" db="UniProtKB">
        <authorList>
            <consortium name="WormBaseParasite"/>
        </authorList>
    </citation>
    <scope>IDENTIFICATION</scope>
</reference>
<dbReference type="AlphaFoldDB" id="A0A914I6S8"/>
<sequence length="101" mass="10795">MLSNHTAVACCCASKPDTNQSKANGFWTPCSINVQIHHNAIRSARPAPNPHTHRHTNTFLSPWAMPDVVDVLTHGAPTGCVVGPAANGKSGSTQSERTRRL</sequence>
<accession>A0A914I6S8</accession>
<keyword evidence="2" id="KW-1185">Reference proteome</keyword>
<feature type="region of interest" description="Disordered" evidence="1">
    <location>
        <begin position="79"/>
        <end position="101"/>
    </location>
</feature>
<dbReference type="Proteomes" id="UP000887572">
    <property type="component" value="Unplaced"/>
</dbReference>
<organism evidence="2 3">
    <name type="scientific">Globodera rostochiensis</name>
    <name type="common">Golden nematode worm</name>
    <name type="synonym">Heterodera rostochiensis</name>
    <dbReference type="NCBI Taxonomy" id="31243"/>
    <lineage>
        <taxon>Eukaryota</taxon>
        <taxon>Metazoa</taxon>
        <taxon>Ecdysozoa</taxon>
        <taxon>Nematoda</taxon>
        <taxon>Chromadorea</taxon>
        <taxon>Rhabditida</taxon>
        <taxon>Tylenchina</taxon>
        <taxon>Tylenchomorpha</taxon>
        <taxon>Tylenchoidea</taxon>
        <taxon>Heteroderidae</taxon>
        <taxon>Heteroderinae</taxon>
        <taxon>Globodera</taxon>
    </lineage>
</organism>